<dbReference type="SMART" id="SM00448">
    <property type="entry name" value="REC"/>
    <property type="match status" value="1"/>
</dbReference>
<name>A0A1F5X408_9BACT</name>
<dbReference type="Pfam" id="PF00072">
    <property type="entry name" value="Response_reg"/>
    <property type="match status" value="1"/>
</dbReference>
<proteinExistence type="predicted"/>
<evidence type="ECO:0000256" key="2">
    <source>
        <dbReference type="PROSITE-ProRule" id="PRU00169"/>
    </source>
</evidence>
<dbReference type="InterPro" id="IPR011006">
    <property type="entry name" value="CheY-like_superfamily"/>
</dbReference>
<dbReference type="InterPro" id="IPR050595">
    <property type="entry name" value="Bact_response_regulator"/>
</dbReference>
<dbReference type="Proteomes" id="UP000178684">
    <property type="component" value="Unassembled WGS sequence"/>
</dbReference>
<evidence type="ECO:0000259" key="3">
    <source>
        <dbReference type="PROSITE" id="PS50110"/>
    </source>
</evidence>
<keyword evidence="1 2" id="KW-0597">Phosphoprotein</keyword>
<evidence type="ECO:0000256" key="1">
    <source>
        <dbReference type="ARBA" id="ARBA00022553"/>
    </source>
</evidence>
<gene>
    <name evidence="4" type="ORF">A3B18_02670</name>
</gene>
<dbReference type="CDD" id="cd17574">
    <property type="entry name" value="REC_OmpR"/>
    <property type="match status" value="1"/>
</dbReference>
<organism evidence="4 5">
    <name type="scientific">Candidatus Giovannonibacteria bacterium RIFCSPLOWO2_01_FULL_46_13</name>
    <dbReference type="NCBI Taxonomy" id="1798352"/>
    <lineage>
        <taxon>Bacteria</taxon>
        <taxon>Candidatus Giovannoniibacteriota</taxon>
    </lineage>
</organism>
<evidence type="ECO:0000313" key="4">
    <source>
        <dbReference type="EMBL" id="OGF82629.1"/>
    </source>
</evidence>
<reference evidence="4 5" key="1">
    <citation type="journal article" date="2016" name="Nat. Commun.">
        <title>Thousands of microbial genomes shed light on interconnected biogeochemical processes in an aquifer system.</title>
        <authorList>
            <person name="Anantharaman K."/>
            <person name="Brown C.T."/>
            <person name="Hug L.A."/>
            <person name="Sharon I."/>
            <person name="Castelle C.J."/>
            <person name="Probst A.J."/>
            <person name="Thomas B.C."/>
            <person name="Singh A."/>
            <person name="Wilkins M.J."/>
            <person name="Karaoz U."/>
            <person name="Brodie E.L."/>
            <person name="Williams K.H."/>
            <person name="Hubbard S.S."/>
            <person name="Banfield J.F."/>
        </authorList>
    </citation>
    <scope>NUCLEOTIDE SEQUENCE [LARGE SCALE GENOMIC DNA]</scope>
</reference>
<dbReference type="PANTHER" id="PTHR44591:SF23">
    <property type="entry name" value="CHEY SUBFAMILY"/>
    <property type="match status" value="1"/>
</dbReference>
<feature type="modified residue" description="4-aspartylphosphate" evidence="2">
    <location>
        <position position="53"/>
    </location>
</feature>
<dbReference type="PANTHER" id="PTHR44591">
    <property type="entry name" value="STRESS RESPONSE REGULATOR PROTEIN 1"/>
    <property type="match status" value="1"/>
</dbReference>
<evidence type="ECO:0000313" key="5">
    <source>
        <dbReference type="Proteomes" id="UP000178684"/>
    </source>
</evidence>
<dbReference type="Gene3D" id="3.40.50.2300">
    <property type="match status" value="1"/>
</dbReference>
<comment type="caution">
    <text evidence="4">The sequence shown here is derived from an EMBL/GenBank/DDBJ whole genome shotgun (WGS) entry which is preliminary data.</text>
</comment>
<dbReference type="EMBL" id="MFIE01000016">
    <property type="protein sequence ID" value="OGF82629.1"/>
    <property type="molecule type" value="Genomic_DNA"/>
</dbReference>
<dbReference type="GO" id="GO:0000160">
    <property type="term" value="P:phosphorelay signal transduction system"/>
    <property type="evidence" value="ECO:0007669"/>
    <property type="project" value="InterPro"/>
</dbReference>
<dbReference type="InterPro" id="IPR001789">
    <property type="entry name" value="Sig_transdc_resp-reg_receiver"/>
</dbReference>
<accession>A0A1F5X408</accession>
<dbReference type="AlphaFoldDB" id="A0A1F5X408"/>
<dbReference type="SUPFAM" id="SSF52172">
    <property type="entry name" value="CheY-like"/>
    <property type="match status" value="1"/>
</dbReference>
<feature type="domain" description="Response regulatory" evidence="3">
    <location>
        <begin position="4"/>
        <end position="120"/>
    </location>
</feature>
<protein>
    <recommendedName>
        <fullName evidence="3">Response regulatory domain-containing protein</fullName>
    </recommendedName>
</protein>
<dbReference type="PROSITE" id="PS50110">
    <property type="entry name" value="RESPONSE_REGULATORY"/>
    <property type="match status" value="1"/>
</dbReference>
<sequence length="125" mass="13880">MAKKILMIEDDTTLANNLSAVIRQGGFEVFVSNDGETGFRQAQEKRPDLILMDLVLPKKHGFKIMEDLQKSPELATIPVIVLTNLETPHDVERALSLGAKAYLVKANYSLNEILKKVKEVSDGTN</sequence>